<dbReference type="Proteomes" id="UP000054630">
    <property type="component" value="Unassembled WGS sequence"/>
</dbReference>
<comment type="caution">
    <text evidence="1">The sequence shown here is derived from an EMBL/GenBank/DDBJ whole genome shotgun (WGS) entry which is preliminary data.</text>
</comment>
<dbReference type="EMBL" id="JYDL01000060">
    <property type="protein sequence ID" value="KRX19322.1"/>
    <property type="molecule type" value="Genomic_DNA"/>
</dbReference>
<keyword evidence="2" id="KW-1185">Reference proteome</keyword>
<sequence length="261" mass="29295">MTIIISRNAFLEPVGANLFVFPKHLDSQQILLTVSLRMSPTFIKSEETPSWGDSEDSSVPNKAGTDIVLADHVLPGFLKRELSELFLHIKFSLQPISIRLFHSRYLSDAEYKQCTTYFKMHGTNNILTKSSEQVNQFTVLKICVLMKFYTMRRVNQNAQYVSPLDKIVNYSCSIRGTVAALLLHKVLLHTFYVYELLSSLPGHQARGNIKFHLPADVLHIARITSKQSKRTGIAVHSAAMIADVAVQMIKSGVTTKSVSID</sequence>
<accession>A0A0V0RYN9</accession>
<dbReference type="OrthoDB" id="10543932at2759"/>
<organism evidence="1 2">
    <name type="scientific">Trichinella nelsoni</name>
    <dbReference type="NCBI Taxonomy" id="6336"/>
    <lineage>
        <taxon>Eukaryota</taxon>
        <taxon>Metazoa</taxon>
        <taxon>Ecdysozoa</taxon>
        <taxon>Nematoda</taxon>
        <taxon>Enoplea</taxon>
        <taxon>Dorylaimia</taxon>
        <taxon>Trichinellida</taxon>
        <taxon>Trichinellidae</taxon>
        <taxon>Trichinella</taxon>
    </lineage>
</organism>
<protein>
    <submittedName>
        <fullName evidence="1">Uncharacterized protein</fullName>
    </submittedName>
</protein>
<name>A0A0V0RYN9_9BILA</name>
<reference evidence="1 2" key="1">
    <citation type="submission" date="2015-01" db="EMBL/GenBank/DDBJ databases">
        <title>Evolution of Trichinella species and genotypes.</title>
        <authorList>
            <person name="Korhonen P.K."/>
            <person name="Edoardo P."/>
            <person name="Giuseppe L.R."/>
            <person name="Gasser R.B."/>
        </authorList>
    </citation>
    <scope>NUCLEOTIDE SEQUENCE [LARGE SCALE GENOMIC DNA]</scope>
    <source>
        <strain evidence="1">ISS37</strain>
    </source>
</reference>
<evidence type="ECO:0000313" key="1">
    <source>
        <dbReference type="EMBL" id="KRX19322.1"/>
    </source>
</evidence>
<proteinExistence type="predicted"/>
<dbReference type="AlphaFoldDB" id="A0A0V0RYN9"/>
<gene>
    <name evidence="1" type="ORF">T07_12934</name>
</gene>
<evidence type="ECO:0000313" key="2">
    <source>
        <dbReference type="Proteomes" id="UP000054630"/>
    </source>
</evidence>